<reference evidence="4" key="1">
    <citation type="submission" date="2018-02" db="EMBL/GenBank/DDBJ databases">
        <title>Genome sequencing of Solimonas sp. HR-BB.</title>
        <authorList>
            <person name="Lee Y."/>
            <person name="Jeon C.O."/>
        </authorList>
    </citation>
    <scope>NUCLEOTIDE SEQUENCE [LARGE SCALE GENOMIC DNA]</scope>
    <source>
        <strain evidence="4">HR-U</strain>
    </source>
</reference>
<keyword evidence="4" id="KW-1185">Reference proteome</keyword>
<feature type="chain" id="PRO_5015547713" evidence="1">
    <location>
        <begin position="21"/>
        <end position="210"/>
    </location>
</feature>
<dbReference type="RefSeq" id="WP_104715812.1">
    <property type="nucleotide sequence ID" value="NZ_PTRA01000007.1"/>
</dbReference>
<evidence type="ECO:0000313" key="3">
    <source>
        <dbReference type="EMBL" id="PQA54121.1"/>
    </source>
</evidence>
<dbReference type="Proteomes" id="UP000239590">
    <property type="component" value="Unassembled WGS sequence"/>
</dbReference>
<feature type="domain" description="DUF4136" evidence="2">
    <location>
        <begin position="41"/>
        <end position="204"/>
    </location>
</feature>
<protein>
    <submittedName>
        <fullName evidence="3">DUF4136 domain-containing protein</fullName>
    </submittedName>
</protein>
<sequence length="210" mass="23771">MKRISKSLLLLVLSAGIWTACERDPVKDLDPNDSKVFITNHSNVDYKAYKTFSIPDSVLIVENDRSGRGAAVQDLVYIDRIAKNLIANGYTRVARTAKPDLEVTPARISYTQSGYVPTYNPWYDPYWGYGGYGGFGGIGYGYGYPMFYNYYSYNENYWYVRIADLKNISSDNKANVIWDAQIRGEGIYQESQITSLVDAIFAQSSYLKAN</sequence>
<dbReference type="PROSITE" id="PS51257">
    <property type="entry name" value="PROKAR_LIPOPROTEIN"/>
    <property type="match status" value="1"/>
</dbReference>
<organism evidence="3 4">
    <name type="scientific">Siphonobacter curvatus</name>
    <dbReference type="NCBI Taxonomy" id="2094562"/>
    <lineage>
        <taxon>Bacteria</taxon>
        <taxon>Pseudomonadati</taxon>
        <taxon>Bacteroidota</taxon>
        <taxon>Cytophagia</taxon>
        <taxon>Cytophagales</taxon>
        <taxon>Cytophagaceae</taxon>
        <taxon>Siphonobacter</taxon>
    </lineage>
</organism>
<dbReference type="InterPro" id="IPR025411">
    <property type="entry name" value="DUF4136"/>
</dbReference>
<evidence type="ECO:0000256" key="1">
    <source>
        <dbReference type="SAM" id="SignalP"/>
    </source>
</evidence>
<keyword evidence="1" id="KW-0732">Signal</keyword>
<gene>
    <name evidence="3" type="ORF">C5O19_23435</name>
</gene>
<dbReference type="AlphaFoldDB" id="A0A2S7IG11"/>
<name>A0A2S7IG11_9BACT</name>
<evidence type="ECO:0000313" key="4">
    <source>
        <dbReference type="Proteomes" id="UP000239590"/>
    </source>
</evidence>
<accession>A0A2S7IG11</accession>
<evidence type="ECO:0000259" key="2">
    <source>
        <dbReference type="Pfam" id="PF13590"/>
    </source>
</evidence>
<dbReference type="Pfam" id="PF13590">
    <property type="entry name" value="DUF4136"/>
    <property type="match status" value="1"/>
</dbReference>
<proteinExistence type="predicted"/>
<dbReference type="EMBL" id="PTRA01000007">
    <property type="protein sequence ID" value="PQA54121.1"/>
    <property type="molecule type" value="Genomic_DNA"/>
</dbReference>
<dbReference type="Gene3D" id="3.30.160.670">
    <property type="match status" value="1"/>
</dbReference>
<comment type="caution">
    <text evidence="3">The sequence shown here is derived from an EMBL/GenBank/DDBJ whole genome shotgun (WGS) entry which is preliminary data.</text>
</comment>
<dbReference type="OrthoDB" id="959498at2"/>
<feature type="signal peptide" evidence="1">
    <location>
        <begin position="1"/>
        <end position="20"/>
    </location>
</feature>